<dbReference type="RefSeq" id="XP_040654379.1">
    <property type="nucleotide sequence ID" value="XM_040804275.1"/>
</dbReference>
<feature type="region of interest" description="Disordered" evidence="1">
    <location>
        <begin position="256"/>
        <end position="347"/>
    </location>
</feature>
<evidence type="ECO:0000313" key="3">
    <source>
        <dbReference type="Proteomes" id="UP000076580"/>
    </source>
</evidence>
<keyword evidence="3" id="KW-1185">Reference proteome</keyword>
<comment type="caution">
    <text evidence="2">The sequence shown here is derived from an EMBL/GenBank/DDBJ whole genome shotgun (WGS) entry which is preliminary data.</text>
</comment>
<feature type="compositionally biased region" description="Basic residues" evidence="1">
    <location>
        <begin position="263"/>
        <end position="274"/>
    </location>
</feature>
<protein>
    <submittedName>
        <fullName evidence="2">Uncharacterized protein</fullName>
    </submittedName>
</protein>
<feature type="region of interest" description="Disordered" evidence="1">
    <location>
        <begin position="1"/>
        <end position="187"/>
    </location>
</feature>
<organism evidence="2 3">
    <name type="scientific">Drechmeria coniospora</name>
    <name type="common">Nematophagous fungus</name>
    <name type="synonym">Meria coniospora</name>
    <dbReference type="NCBI Taxonomy" id="98403"/>
    <lineage>
        <taxon>Eukaryota</taxon>
        <taxon>Fungi</taxon>
        <taxon>Dikarya</taxon>
        <taxon>Ascomycota</taxon>
        <taxon>Pezizomycotina</taxon>
        <taxon>Sordariomycetes</taxon>
        <taxon>Hypocreomycetidae</taxon>
        <taxon>Hypocreales</taxon>
        <taxon>Ophiocordycipitaceae</taxon>
        <taxon>Drechmeria</taxon>
    </lineage>
</organism>
<feature type="compositionally biased region" description="Basic and acidic residues" evidence="1">
    <location>
        <begin position="60"/>
        <end position="70"/>
    </location>
</feature>
<feature type="compositionally biased region" description="Low complexity" evidence="1">
    <location>
        <begin position="524"/>
        <end position="535"/>
    </location>
</feature>
<dbReference type="InParanoid" id="A0A151GD51"/>
<sequence>MEARGSLVDYGDDDDAESLKDAPSQGRSMTFRSPLTRTRSLSDGGGTTPCKLSPSPHIVESSRRTSKDDSALQDQPLPVTPRRSDLKPLSVRVPSRQCTPPPPVASNPYVKPTPLSPKLDHSQTYASPTNILPRRSRGLDFSRAATSLHHSTLAEQSSPDSSPINADRAMNIPSRRSEYGGPEQTSTSLWSIMGKHDRMHMSNSLGSNQAIVSDSSSSSDGDILDEDMDDAYVTTPQVKSGPDVAQAGTVPGFGNLVSFQQRQRPRKQAKKRGRGPLGLGFNLSTAVLSKSPPNPTHARRESISWQANQLHISSVETDEGTKSQSDADGTSGDGQRSVIRRTVTRRGNLLPKTKTFARIRAALAEEGAPADAETRREAEVVKQVRESDVDLERRMSTQGLEPSAAVHGLSSPNLASLDPADDVAEEEMAAEAGAGLSSSFKQHAMKNSKGKTFWDTFSESSSVCGNSGNRTPPPPVGFLPRGSSSGVSEDATMDSPSLAGPSGYAVPQPRHESLHAHTSADWWQGSQHGSGSGPSAAEITRRINNKRRRDDDFDPTSLKRRAVSPGMSAHNSPVLQSPMQRDSAAWGSRPGSNGGERGGSNAASESGSMGGTPSNQAGRPNGKGRVGFQGMVDTNDGIMRMSIE</sequence>
<name>A0A151GD51_DRECN</name>
<proteinExistence type="predicted"/>
<dbReference type="EMBL" id="LAYC01000003">
    <property type="protein sequence ID" value="KYK55027.1"/>
    <property type="molecule type" value="Genomic_DNA"/>
</dbReference>
<feature type="compositionally biased region" description="Polar residues" evidence="1">
    <location>
        <begin position="144"/>
        <end position="164"/>
    </location>
</feature>
<dbReference type="PANTHER" id="PTHR42106">
    <property type="entry name" value="CHROMOSOME 10, WHOLE GENOME SHOTGUN SEQUENCE"/>
    <property type="match status" value="1"/>
</dbReference>
<dbReference type="STRING" id="98403.A0A151GD51"/>
<feature type="compositionally biased region" description="Polar residues" evidence="1">
    <location>
        <begin position="569"/>
        <end position="580"/>
    </location>
</feature>
<dbReference type="PANTHER" id="PTHR42106:SF1">
    <property type="match status" value="1"/>
</dbReference>
<reference evidence="2 3" key="1">
    <citation type="journal article" date="2016" name="Sci. Rep.">
        <title>Insights into Adaptations to a Near-Obligate Nematode Endoparasitic Lifestyle from the Finished Genome of Drechmeria coniospora.</title>
        <authorList>
            <person name="Zhang L."/>
            <person name="Zhou Z."/>
            <person name="Guo Q."/>
            <person name="Fokkens L."/>
            <person name="Miskei M."/>
            <person name="Pocsi I."/>
            <person name="Zhang W."/>
            <person name="Chen M."/>
            <person name="Wang L."/>
            <person name="Sun Y."/>
            <person name="Donzelli B.G."/>
            <person name="Gibson D.M."/>
            <person name="Nelson D.R."/>
            <person name="Luo J.G."/>
            <person name="Rep M."/>
            <person name="Liu H."/>
            <person name="Yang S."/>
            <person name="Wang J."/>
            <person name="Krasnoff S.B."/>
            <person name="Xu Y."/>
            <person name="Molnar I."/>
            <person name="Lin M."/>
        </authorList>
    </citation>
    <scope>NUCLEOTIDE SEQUENCE [LARGE SCALE GENOMIC DNA]</scope>
    <source>
        <strain evidence="2 3">ARSEF 6962</strain>
    </source>
</reference>
<dbReference type="Proteomes" id="UP000076580">
    <property type="component" value="Chromosome 03"/>
</dbReference>
<feature type="compositionally biased region" description="Polar residues" evidence="1">
    <location>
        <begin position="601"/>
        <end position="618"/>
    </location>
</feature>
<feature type="compositionally biased region" description="Polar residues" evidence="1">
    <location>
        <begin position="303"/>
        <end position="315"/>
    </location>
</feature>
<feature type="region of interest" description="Disordered" evidence="1">
    <location>
        <begin position="459"/>
        <end position="644"/>
    </location>
</feature>
<gene>
    <name evidence="2" type="ORF">DCS_06988</name>
</gene>
<dbReference type="GeneID" id="63719631"/>
<feature type="compositionally biased region" description="Polar residues" evidence="1">
    <location>
        <begin position="25"/>
        <end position="41"/>
    </location>
</feature>
<feature type="compositionally biased region" description="Polar residues" evidence="1">
    <location>
        <begin position="459"/>
        <end position="470"/>
    </location>
</feature>
<evidence type="ECO:0000256" key="1">
    <source>
        <dbReference type="SAM" id="MobiDB-lite"/>
    </source>
</evidence>
<evidence type="ECO:0000313" key="2">
    <source>
        <dbReference type="EMBL" id="KYK55027.1"/>
    </source>
</evidence>
<accession>A0A151GD51</accession>
<dbReference type="AlphaFoldDB" id="A0A151GD51"/>